<proteinExistence type="predicted"/>
<feature type="region of interest" description="Disordered" evidence="1">
    <location>
        <begin position="121"/>
        <end position="142"/>
    </location>
</feature>
<evidence type="ECO:0000313" key="3">
    <source>
        <dbReference type="WBParaSite" id="jg23507"/>
    </source>
</evidence>
<dbReference type="WBParaSite" id="jg23507">
    <property type="protein sequence ID" value="jg23507"/>
    <property type="gene ID" value="jg23507"/>
</dbReference>
<evidence type="ECO:0000313" key="2">
    <source>
        <dbReference type="Proteomes" id="UP000887574"/>
    </source>
</evidence>
<organism evidence="2 3">
    <name type="scientific">Ditylenchus dipsaci</name>
    <dbReference type="NCBI Taxonomy" id="166011"/>
    <lineage>
        <taxon>Eukaryota</taxon>
        <taxon>Metazoa</taxon>
        <taxon>Ecdysozoa</taxon>
        <taxon>Nematoda</taxon>
        <taxon>Chromadorea</taxon>
        <taxon>Rhabditida</taxon>
        <taxon>Tylenchina</taxon>
        <taxon>Tylenchomorpha</taxon>
        <taxon>Sphaerularioidea</taxon>
        <taxon>Anguinidae</taxon>
        <taxon>Anguininae</taxon>
        <taxon>Ditylenchus</taxon>
    </lineage>
</organism>
<sequence>MDAVALSALVICDPQAQKNKQKKANLLHLAAARIKAMIWSPADSGYLKDAGKWLEVTRSSMRKRPPTTPRINLRNSGILSPRTTKVKNNSKKLFWCWSGGMRNCGKVGTLRVDGILKGQATPGGALTAIEPKHHGRDDSEVN</sequence>
<protein>
    <submittedName>
        <fullName evidence="3">Uncharacterized protein</fullName>
    </submittedName>
</protein>
<accession>A0A915DWK7</accession>
<reference evidence="3" key="1">
    <citation type="submission" date="2022-11" db="UniProtKB">
        <authorList>
            <consortium name="WormBaseParasite"/>
        </authorList>
    </citation>
    <scope>IDENTIFICATION</scope>
</reference>
<feature type="compositionally biased region" description="Basic and acidic residues" evidence="1">
    <location>
        <begin position="130"/>
        <end position="142"/>
    </location>
</feature>
<keyword evidence="2" id="KW-1185">Reference proteome</keyword>
<dbReference type="Proteomes" id="UP000887574">
    <property type="component" value="Unplaced"/>
</dbReference>
<dbReference type="AlphaFoldDB" id="A0A915DWK7"/>
<name>A0A915DWK7_9BILA</name>
<evidence type="ECO:0000256" key="1">
    <source>
        <dbReference type="SAM" id="MobiDB-lite"/>
    </source>
</evidence>